<dbReference type="Proteomes" id="UP000285750">
    <property type="component" value="Unassembled WGS sequence"/>
</dbReference>
<dbReference type="GO" id="GO:0009279">
    <property type="term" value="C:cell outer membrane"/>
    <property type="evidence" value="ECO:0007669"/>
    <property type="project" value="UniProtKB-SubCell"/>
</dbReference>
<evidence type="ECO:0000256" key="2">
    <source>
        <dbReference type="ARBA" id="ARBA00006275"/>
    </source>
</evidence>
<feature type="domain" description="SusD-like N-terminal" evidence="8">
    <location>
        <begin position="93"/>
        <end position="212"/>
    </location>
</feature>
<dbReference type="EMBL" id="QRQK01000001">
    <property type="protein sequence ID" value="RHN00572.1"/>
    <property type="molecule type" value="Genomic_DNA"/>
</dbReference>
<evidence type="ECO:0000256" key="6">
    <source>
        <dbReference type="SAM" id="SignalP"/>
    </source>
</evidence>
<dbReference type="Gene3D" id="1.25.40.390">
    <property type="match status" value="1"/>
</dbReference>
<evidence type="ECO:0000256" key="4">
    <source>
        <dbReference type="ARBA" id="ARBA00023136"/>
    </source>
</evidence>
<evidence type="ECO:0000259" key="8">
    <source>
        <dbReference type="Pfam" id="PF14322"/>
    </source>
</evidence>
<comment type="subcellular location">
    <subcellularLocation>
        <location evidence="1">Cell outer membrane</location>
    </subcellularLocation>
</comment>
<evidence type="ECO:0000313" key="11">
    <source>
        <dbReference type="Proteomes" id="UP000285109"/>
    </source>
</evidence>
<evidence type="ECO:0000256" key="3">
    <source>
        <dbReference type="ARBA" id="ARBA00022729"/>
    </source>
</evidence>
<dbReference type="Pfam" id="PF14322">
    <property type="entry name" value="SusD-like_3"/>
    <property type="match status" value="1"/>
</dbReference>
<dbReference type="InterPro" id="IPR011990">
    <property type="entry name" value="TPR-like_helical_dom_sf"/>
</dbReference>
<dbReference type="Pfam" id="PF07980">
    <property type="entry name" value="SusD_RagB"/>
    <property type="match status" value="1"/>
</dbReference>
<feature type="signal peptide" evidence="6">
    <location>
        <begin position="1"/>
        <end position="23"/>
    </location>
</feature>
<reference evidence="11 12" key="1">
    <citation type="submission" date="2018-08" db="EMBL/GenBank/DDBJ databases">
        <title>A genome reference for cultivated species of the human gut microbiota.</title>
        <authorList>
            <person name="Zou Y."/>
            <person name="Xue W."/>
            <person name="Luo G."/>
        </authorList>
    </citation>
    <scope>NUCLEOTIDE SEQUENCE [LARGE SCALE GENOMIC DNA]</scope>
    <source>
        <strain evidence="9 12">AF24-16AC</strain>
        <strain evidence="10 11">AF31-28B-AC</strain>
    </source>
</reference>
<evidence type="ECO:0000256" key="1">
    <source>
        <dbReference type="ARBA" id="ARBA00004442"/>
    </source>
</evidence>
<evidence type="ECO:0000313" key="10">
    <source>
        <dbReference type="EMBL" id="RHN00572.1"/>
    </source>
</evidence>
<feature type="chain" id="PRO_5036106307" evidence="6">
    <location>
        <begin position="24"/>
        <end position="576"/>
    </location>
</feature>
<accession>A0A415TH71</accession>
<sequence>MKRFKRNIFLFSACALMFTSCLDLEPEAQLAETNLWQSAEQYKLFASQFYGWTRDFKTLEGGPHCDSRSDLRTGATLDIYSNGTYSVPSSDDNYTNNYNRLRQVNLLLSNSENYPIPNDIKTYVGEAKFFRAYLHFDLVQLYGDVIIVKEPMTVTSPELQKARDSRSDVIDFIIKDLQEAIEVLPTYNEITADDKGRVSKEAAQAFLSRVALYEGTWQKFRNEGQVNNERSSALLDIAVKAADEVIKSNTFSLFKPGGELEKTAYKYLFILEDEKSNPAGLKKDANKEYIFSRRHDEVLSSIGYNITQGRLGNAVYITRKLANMYLTSDGLPVNEKEWDYSTMNSEFKNRDNRMANTLMVSGEYYWSNGPGRLNWTGDEEDKKNASFSPFYPSDKGGSGYFTQKFCTERTVATGKEAYDFPVIRYAEVLLNYAEAVFERDGNISNDDLKKSLNLVRKRVNPDMPDLTNEFVEKNHLDMRTEIRRERTVELFDEGFRMDDLKRWYTAEKEMKMDLVGVKYTGTEFERKWPTMSNKTNDEGCVVLESGRIWEDKHYLYPLPTDQLQLNPNLKQNPGWE</sequence>
<dbReference type="AlphaFoldDB" id="A0A415TH71"/>
<dbReference type="Proteomes" id="UP000285109">
    <property type="component" value="Unassembled WGS sequence"/>
</dbReference>
<protein>
    <submittedName>
        <fullName evidence="10">RagB/SusD family nutrient uptake outer membrane protein</fullName>
    </submittedName>
</protein>
<evidence type="ECO:0000259" key="7">
    <source>
        <dbReference type="Pfam" id="PF07980"/>
    </source>
</evidence>
<dbReference type="PROSITE" id="PS51257">
    <property type="entry name" value="PROKAR_LIPOPROTEIN"/>
    <property type="match status" value="1"/>
</dbReference>
<dbReference type="EMBL" id="QRUY01000009">
    <property type="protein sequence ID" value="RGS08635.1"/>
    <property type="molecule type" value="Genomic_DNA"/>
</dbReference>
<evidence type="ECO:0000313" key="12">
    <source>
        <dbReference type="Proteomes" id="UP000285750"/>
    </source>
</evidence>
<evidence type="ECO:0000256" key="5">
    <source>
        <dbReference type="ARBA" id="ARBA00023237"/>
    </source>
</evidence>
<dbReference type="InterPro" id="IPR033985">
    <property type="entry name" value="SusD-like_N"/>
</dbReference>
<proteinExistence type="inferred from homology"/>
<gene>
    <name evidence="9" type="ORF">DWY14_05515</name>
    <name evidence="10" type="ORF">DWZ34_00195</name>
</gene>
<feature type="domain" description="RagB/SusD" evidence="7">
    <location>
        <begin position="301"/>
        <end position="575"/>
    </location>
</feature>
<evidence type="ECO:0000313" key="9">
    <source>
        <dbReference type="EMBL" id="RGS08635.1"/>
    </source>
</evidence>
<dbReference type="InterPro" id="IPR012944">
    <property type="entry name" value="SusD_RagB_dom"/>
</dbReference>
<keyword evidence="3 6" id="KW-0732">Signal</keyword>
<organism evidence="10 11">
    <name type="scientific">Phocaeicola plebeius</name>
    <dbReference type="NCBI Taxonomy" id="310297"/>
    <lineage>
        <taxon>Bacteria</taxon>
        <taxon>Pseudomonadati</taxon>
        <taxon>Bacteroidota</taxon>
        <taxon>Bacteroidia</taxon>
        <taxon>Bacteroidales</taxon>
        <taxon>Bacteroidaceae</taxon>
        <taxon>Phocaeicola</taxon>
    </lineage>
</organism>
<dbReference type="RefSeq" id="WP_118430799.1">
    <property type="nucleotide sequence ID" value="NZ_CATWOP010000003.1"/>
</dbReference>
<keyword evidence="4" id="KW-0472">Membrane</keyword>
<dbReference type="SUPFAM" id="SSF48452">
    <property type="entry name" value="TPR-like"/>
    <property type="match status" value="1"/>
</dbReference>
<keyword evidence="5" id="KW-0998">Cell outer membrane</keyword>
<comment type="caution">
    <text evidence="10">The sequence shown here is derived from an EMBL/GenBank/DDBJ whole genome shotgun (WGS) entry which is preliminary data.</text>
</comment>
<comment type="similarity">
    <text evidence="2">Belongs to the SusD family.</text>
</comment>
<name>A0A415TH71_9BACT</name>